<feature type="transmembrane region" description="Helical" evidence="8">
    <location>
        <begin position="617"/>
        <end position="637"/>
    </location>
</feature>
<dbReference type="GO" id="GO:0009267">
    <property type="term" value="P:cellular response to starvation"/>
    <property type="evidence" value="ECO:0007669"/>
    <property type="project" value="InterPro"/>
</dbReference>
<feature type="transmembrane region" description="Helical" evidence="8">
    <location>
        <begin position="160"/>
        <end position="186"/>
    </location>
</feature>
<evidence type="ECO:0000256" key="3">
    <source>
        <dbReference type="ARBA" id="ARBA00022448"/>
    </source>
</evidence>
<keyword evidence="5 8" id="KW-0812">Transmembrane</keyword>
<reference evidence="11" key="1">
    <citation type="journal article" date="2017" name="Genome Biol. Evol.">
        <title>Comparative Genomic Analysis Identifies a Campylobacter Clade Deficient in Selenium Metabolism.</title>
        <authorList>
            <person name="Miller W.G."/>
            <person name="Yee E."/>
            <person name="Lopes B.S."/>
            <person name="Chapman M.H."/>
            <person name="Huynh S."/>
            <person name="Bono J.L."/>
            <person name="Parker C.T."/>
            <person name="Strachan N.J.C."/>
            <person name="Forbes K.J."/>
        </authorList>
    </citation>
    <scope>NUCLEOTIDE SEQUENCE [LARGE SCALE GENOMIC DNA]</scope>
    <source>
        <strain evidence="11">NCTC 13004</strain>
    </source>
</reference>
<dbReference type="Proteomes" id="UP000202031">
    <property type="component" value="Chromosome"/>
</dbReference>
<dbReference type="GO" id="GO:0005886">
    <property type="term" value="C:plasma membrane"/>
    <property type="evidence" value="ECO:0007669"/>
    <property type="project" value="UniProtKB-SubCell"/>
</dbReference>
<feature type="transmembrane region" description="Helical" evidence="8">
    <location>
        <begin position="585"/>
        <end position="610"/>
    </location>
</feature>
<comment type="subcellular location">
    <subcellularLocation>
        <location evidence="1">Cell membrane</location>
        <topology evidence="1">Multi-pass membrane protein</topology>
    </subcellularLocation>
</comment>
<keyword evidence="6 8" id="KW-1133">Transmembrane helix</keyword>
<feature type="transmembrane region" description="Helical" evidence="8">
    <location>
        <begin position="335"/>
        <end position="355"/>
    </location>
</feature>
<evidence type="ECO:0000256" key="5">
    <source>
        <dbReference type="ARBA" id="ARBA00022692"/>
    </source>
</evidence>
<organism evidence="10 11">
    <name type="scientific">Campylobacter lanienae NCTC 13004</name>
    <dbReference type="NCBI Taxonomy" id="1031753"/>
    <lineage>
        <taxon>Bacteria</taxon>
        <taxon>Pseudomonadati</taxon>
        <taxon>Campylobacterota</taxon>
        <taxon>Epsilonproteobacteria</taxon>
        <taxon>Campylobacterales</taxon>
        <taxon>Campylobacteraceae</taxon>
        <taxon>Campylobacter</taxon>
    </lineage>
</organism>
<feature type="transmembrane region" description="Helical" evidence="8">
    <location>
        <begin position="192"/>
        <end position="210"/>
    </location>
</feature>
<evidence type="ECO:0000313" key="10">
    <source>
        <dbReference type="EMBL" id="ARQ96846.1"/>
    </source>
</evidence>
<feature type="transmembrane region" description="Helical" evidence="8">
    <location>
        <begin position="375"/>
        <end position="395"/>
    </location>
</feature>
<evidence type="ECO:0000256" key="6">
    <source>
        <dbReference type="ARBA" id="ARBA00022989"/>
    </source>
</evidence>
<keyword evidence="7 8" id="KW-0472">Membrane</keyword>
<sequence length="763" mass="81344">MNKKVLSIVIWAAVVFLAVLGFAKLTIDRGETVNALWFVVAAVCIYSIAYRFYAKYIAQKVLGLDDNRATPAVVKNDGRDFVPTNKIVLFGHHFAAIAGAGPLVGPILAAQMGYLPGMIWLVVGVVIAGAVHDFVVLWLSTRRDGRSLGEMIKMELGKGVGTIAMIGILGIMMLIVAILALVVVNALAESPWGLFTIAMTLPIAILMGIWMRFIRPGRIGEASIFGFIMLMLSLWGGHYVAADPYWANVFTISPVALTFITIIYGFIAAILPVWLLLAPRDYLSTFLKIGVIFAMAVIIIYLGLGDFAGNQNIQVAMPMVTKFTDGTGPVFAGKLFPFLFITIACGAISGFHALISSGTTPKMLEKESHAKMVGYGSMLMESAVGVMALIAAIIITPDLYFAINVAPAGLGTTEAITAARSAGEVFGVFQGEATQSYLAGIKAAAASINAFAGDIIKITPEMIEQNILAFTKEVGEPSILSRTGGAPTFALGFAVLISKMPSFEGTMAFWYHFAILFEALFILTAVDAGTRAGRFMVQDVLGNFYKPMANISSIPMGLIATLLCVVGWGSILYMGITDPTGGVKALWTLFGVGNQLLAGIALLLAVSVLFKMKRAKLAWVVIVPVAWVLISTMSAGVQKLLPANGDRVHDSVSHVAAYQINSQKAADLRVKIDSGTLDDAELVAAEKAYSRASQIARNNLINAILCALFMGITIIVLIATLRVVARAISGKDPIIPLAESPYLNAKDYEGKAGCNSHHCGCAH</sequence>
<feature type="transmembrane region" description="Helical" evidence="8">
    <location>
        <begin position="700"/>
        <end position="721"/>
    </location>
</feature>
<evidence type="ECO:0000256" key="1">
    <source>
        <dbReference type="ARBA" id="ARBA00004651"/>
    </source>
</evidence>
<keyword evidence="3" id="KW-0813">Transport</keyword>
<dbReference type="RefSeq" id="WP_100591030.1">
    <property type="nucleotide sequence ID" value="NZ_CP015578.1"/>
</dbReference>
<dbReference type="Pfam" id="PF02554">
    <property type="entry name" value="CstA"/>
    <property type="match status" value="2"/>
</dbReference>
<feature type="domain" description="CstA N-terminal" evidence="9">
    <location>
        <begin position="443"/>
        <end position="635"/>
    </location>
</feature>
<comment type="similarity">
    <text evidence="2">Belongs to the peptide transporter carbon starvation (CstA) (TC 2.A.114) family.</text>
</comment>
<feature type="transmembrane region" description="Helical" evidence="8">
    <location>
        <begin position="509"/>
        <end position="530"/>
    </location>
</feature>
<dbReference type="GeneID" id="46920537"/>
<gene>
    <name evidence="10" type="primary">cstA</name>
    <name evidence="10" type="ORF">CLAN_0062</name>
</gene>
<feature type="transmembrane region" description="Helical" evidence="8">
    <location>
        <begin position="118"/>
        <end position="139"/>
    </location>
</feature>
<dbReference type="AlphaFoldDB" id="A0A1X9SKT5"/>
<name>A0A1X9SKT5_9BACT</name>
<feature type="transmembrane region" description="Helical" evidence="8">
    <location>
        <begin position="254"/>
        <end position="278"/>
    </location>
</feature>
<reference evidence="11" key="2">
    <citation type="journal article" date="2017" name="Genome Biol. Evol.">
        <title>Comparative genomic analysis identifies a Campylobacter clade deficient in selenium metabolism.</title>
        <authorList>
            <person name="Miller W.G."/>
            <person name="Yee E."/>
            <person name="Lopes B.S."/>
            <person name="Chapman M.H."/>
            <person name="Huynh S."/>
            <person name="Bono J.L."/>
            <person name="Parker C.T."/>
            <person name="Strachan N.J.C."/>
            <person name="Forbes K.J."/>
        </authorList>
    </citation>
    <scope>NUCLEOTIDE SEQUENCE [LARGE SCALE GENOMIC DNA]</scope>
    <source>
        <strain evidence="11">NCTC 13004</strain>
    </source>
</reference>
<feature type="transmembrane region" description="Helical" evidence="8">
    <location>
        <begin position="551"/>
        <end position="573"/>
    </location>
</feature>
<evidence type="ECO:0000256" key="4">
    <source>
        <dbReference type="ARBA" id="ARBA00022475"/>
    </source>
</evidence>
<keyword evidence="4" id="KW-1003">Cell membrane</keyword>
<proteinExistence type="inferred from homology"/>
<dbReference type="InterPro" id="IPR051605">
    <property type="entry name" value="CstA"/>
</dbReference>
<dbReference type="EMBL" id="CP015578">
    <property type="protein sequence ID" value="ARQ96846.1"/>
    <property type="molecule type" value="Genomic_DNA"/>
</dbReference>
<evidence type="ECO:0000259" key="9">
    <source>
        <dbReference type="Pfam" id="PF02554"/>
    </source>
</evidence>
<feature type="transmembrane region" description="Helical" evidence="8">
    <location>
        <begin position="33"/>
        <end position="53"/>
    </location>
</feature>
<accession>A0A1X9SKT5</accession>
<dbReference type="InterPro" id="IPR003706">
    <property type="entry name" value="CstA_N"/>
</dbReference>
<dbReference type="KEGG" id="clx:CLAN_0062"/>
<evidence type="ECO:0000256" key="8">
    <source>
        <dbReference type="SAM" id="Phobius"/>
    </source>
</evidence>
<evidence type="ECO:0000256" key="7">
    <source>
        <dbReference type="ARBA" id="ARBA00023136"/>
    </source>
</evidence>
<feature type="domain" description="CstA N-terminal" evidence="9">
    <location>
        <begin position="34"/>
        <end position="420"/>
    </location>
</feature>
<feature type="transmembrane region" description="Helical" evidence="8">
    <location>
        <begin position="222"/>
        <end position="242"/>
    </location>
</feature>
<evidence type="ECO:0000313" key="11">
    <source>
        <dbReference type="Proteomes" id="UP000202031"/>
    </source>
</evidence>
<dbReference type="PANTHER" id="PTHR30252">
    <property type="entry name" value="INNER MEMBRANE PEPTIDE TRANSPORTER"/>
    <property type="match status" value="1"/>
</dbReference>
<dbReference type="PANTHER" id="PTHR30252:SF3">
    <property type="entry name" value="PYRUVATE_PROTON SYMPORTER BTST"/>
    <property type="match status" value="1"/>
</dbReference>
<feature type="transmembrane region" description="Helical" evidence="8">
    <location>
        <begin position="87"/>
        <end position="112"/>
    </location>
</feature>
<protein>
    <submittedName>
        <fullName evidence="10">Carbon starvation protein A</fullName>
    </submittedName>
</protein>
<feature type="transmembrane region" description="Helical" evidence="8">
    <location>
        <begin position="285"/>
        <end position="304"/>
    </location>
</feature>
<evidence type="ECO:0000256" key="2">
    <source>
        <dbReference type="ARBA" id="ARBA00007755"/>
    </source>
</evidence>